<dbReference type="SUPFAM" id="SSF57903">
    <property type="entry name" value="FYVE/PHD zinc finger"/>
    <property type="match status" value="1"/>
</dbReference>
<dbReference type="SMART" id="SM00336">
    <property type="entry name" value="BBOX"/>
    <property type="match status" value="2"/>
</dbReference>
<dbReference type="Pfam" id="PF00643">
    <property type="entry name" value="zf-B_box"/>
    <property type="match status" value="1"/>
</dbReference>
<dbReference type="PROSITE" id="PS50016">
    <property type="entry name" value="ZF_PHD_2"/>
    <property type="match status" value="1"/>
</dbReference>
<dbReference type="Gene3D" id="1.20.920.10">
    <property type="entry name" value="Bromodomain-like"/>
    <property type="match status" value="1"/>
</dbReference>
<dbReference type="EMBL" id="CAQQ02096653">
    <property type="status" value="NOT_ANNOTATED_CDS"/>
    <property type="molecule type" value="Genomic_DNA"/>
</dbReference>
<dbReference type="PROSITE" id="PS50119">
    <property type="entry name" value="ZF_BBOX"/>
    <property type="match status" value="1"/>
</dbReference>
<dbReference type="PROSITE" id="PS01359">
    <property type="entry name" value="ZF_PHD_1"/>
    <property type="match status" value="1"/>
</dbReference>
<dbReference type="Pfam" id="PF00628">
    <property type="entry name" value="PHD"/>
    <property type="match status" value="1"/>
</dbReference>
<dbReference type="SUPFAM" id="SSF57845">
    <property type="entry name" value="B-box zinc-binding domain"/>
    <property type="match status" value="1"/>
</dbReference>
<dbReference type="InterPro" id="IPR001965">
    <property type="entry name" value="Znf_PHD"/>
</dbReference>
<dbReference type="EMBL" id="CAQQ02096657">
    <property type="status" value="NOT_ANNOTATED_CDS"/>
    <property type="molecule type" value="Genomic_DNA"/>
</dbReference>
<dbReference type="OMA" id="ICQNCVM"/>
<dbReference type="GO" id="GO:0061630">
    <property type="term" value="F:ubiquitin protein ligase activity"/>
    <property type="evidence" value="ECO:0007669"/>
    <property type="project" value="TreeGrafter"/>
</dbReference>
<evidence type="ECO:0000256" key="4">
    <source>
        <dbReference type="ARBA" id="ARBA00023117"/>
    </source>
</evidence>
<keyword evidence="4 6" id="KW-0103">Bromodomain</keyword>
<keyword evidence="3" id="KW-0862">Zinc</keyword>
<dbReference type="SMART" id="SM00502">
    <property type="entry name" value="BBC"/>
    <property type="match status" value="1"/>
</dbReference>
<evidence type="ECO:0000256" key="2">
    <source>
        <dbReference type="ARBA" id="ARBA00022771"/>
    </source>
</evidence>
<protein>
    <recommendedName>
        <fullName evidence="14">B box-type domain-containing protein</fullName>
    </recommendedName>
</protein>
<dbReference type="STRING" id="36166.T1GFT4"/>
<sequence>MEKELEKPNVADYNPFISVIKEELVDENFLQVENVGIQKSDSTEGPSSLTKPVEETKEHQATKCVFCQSILVPSHKPKLLECLHSACQECVSKKFTDLDRTLPPLIHCSVCNRASQHEFIINNHFITENTELIDNSNITQNDPESEKALIDIKCSSCSDDATASSWCVDCSEFICENCVIAHQRLKITKDHTIKPKEEADTSSSNRSNSANVTTQGSTNEKCVIHVDEKLSLYCETCNKLTCPGNHRDHKYKFSYEAAQETRSKLKSLSREIDYKKFLLTSALKVIDERQVLVTDKKKELIKDITNIVVKITDAVNVRGKQIATRVNEICDSKIKVLLEKRETLQALWENVDHCINFVEAAIDKGSDCALLHSRISLGRHLQNLKCQRADIPNPEIPVRISVQFNQINELLKVINQMGTVIVDGKQYPTQPNPAMINRPQPPSPNMVTPIRPANMPPNVVGAGPSMFPNPQQQFNAMPRNFNNEQTHRFQQICSTVPVNRNGQPIFINTSAKLGSKYELPCSTKLHGNSPNSNNIPQGPPMRPHFLGGGNMPHQNFQQIQTNNTNFINNQQRFQRYQNAAPPPYTGMPPNQNMNMAGGNVPHIMPNVASPTGSGMHSVAKWHIPQATQQMNGMANMNNQANFMKAGPMNRQNDNYKISLKAHLGHPTTPTGTLPNVSSTNPKTPSPISKTPKDFTEPMDRVREASINDLMATIAKLDSNGVQVLPEGRNKTNSPLVHSSTSLDDVKGFDSKDDPNEDWCAVCLDGGELMCCDKCPKVFHQNCHIPPISSLPDESETWQCLLCLSLNDLNLDSEQFSDTLGPNELKVIQRICLELYCQYEQSLQFREPEPATNTSYYEIVCNPITLDVVRTKLDPRNPNHYKDISSFISDVRLIFKNAILFYQEDTKTYGNARYMLNFFEEQLHKWLPKYTDLTDDPNKDDSTNPSKRRRTSLTLT</sequence>
<dbReference type="InterPro" id="IPR011011">
    <property type="entry name" value="Znf_FYVE_PHD"/>
</dbReference>
<feature type="region of interest" description="Disordered" evidence="7">
    <location>
        <begin position="933"/>
        <end position="955"/>
    </location>
</feature>
<dbReference type="Gene3D" id="3.30.40.10">
    <property type="entry name" value="Zinc/RING finger domain, C3HC4 (zinc finger)"/>
    <property type="match status" value="2"/>
</dbReference>
<evidence type="ECO:0000259" key="9">
    <source>
        <dbReference type="PROSITE" id="PS50016"/>
    </source>
</evidence>
<dbReference type="Proteomes" id="UP000015102">
    <property type="component" value="Unassembled WGS sequence"/>
</dbReference>
<dbReference type="InterPro" id="IPR001841">
    <property type="entry name" value="Znf_RING"/>
</dbReference>
<feature type="compositionally biased region" description="Polar residues" evidence="7">
    <location>
        <begin position="201"/>
        <end position="214"/>
    </location>
</feature>
<evidence type="ECO:0000256" key="6">
    <source>
        <dbReference type="PROSITE-ProRule" id="PRU00035"/>
    </source>
</evidence>
<evidence type="ECO:0000256" key="1">
    <source>
        <dbReference type="ARBA" id="ARBA00022723"/>
    </source>
</evidence>
<evidence type="ECO:0000256" key="5">
    <source>
        <dbReference type="PROSITE-ProRule" id="PRU00024"/>
    </source>
</evidence>
<accession>T1GFT4</accession>
<reference evidence="12" key="2">
    <citation type="submission" date="2015-06" db="UniProtKB">
        <authorList>
            <consortium name="EnsemblMetazoa"/>
        </authorList>
    </citation>
    <scope>IDENTIFICATION</scope>
</reference>
<reference evidence="13" key="1">
    <citation type="submission" date="2013-02" db="EMBL/GenBank/DDBJ databases">
        <authorList>
            <person name="Hughes D."/>
        </authorList>
    </citation>
    <scope>NUCLEOTIDE SEQUENCE</scope>
    <source>
        <strain>Durham</strain>
        <strain evidence="13">NC isolate 2 -- Noor lab</strain>
    </source>
</reference>
<evidence type="ECO:0000259" key="10">
    <source>
        <dbReference type="PROSITE" id="PS50089"/>
    </source>
</evidence>
<dbReference type="PANTHER" id="PTHR25462:SF304">
    <property type="entry name" value="BONUS, ISOFORM C"/>
    <property type="match status" value="1"/>
</dbReference>
<dbReference type="InterPro" id="IPR001487">
    <property type="entry name" value="Bromodomain"/>
</dbReference>
<dbReference type="CDD" id="cd19805">
    <property type="entry name" value="Bbox1_TIF1"/>
    <property type="match status" value="1"/>
</dbReference>
<dbReference type="Gene3D" id="4.10.830.40">
    <property type="match status" value="1"/>
</dbReference>
<dbReference type="InterPro" id="IPR036427">
    <property type="entry name" value="Bromodomain-like_sf"/>
</dbReference>
<keyword evidence="2 5" id="KW-0863">Zinc-finger</keyword>
<dbReference type="PROSITE" id="PS50089">
    <property type="entry name" value="ZF_RING_2"/>
    <property type="match status" value="1"/>
</dbReference>
<evidence type="ECO:0000313" key="13">
    <source>
        <dbReference type="Proteomes" id="UP000015102"/>
    </source>
</evidence>
<dbReference type="SMART" id="SM00297">
    <property type="entry name" value="BROMO"/>
    <property type="match status" value="1"/>
</dbReference>
<dbReference type="Gene3D" id="3.30.160.60">
    <property type="entry name" value="Classic Zinc Finger"/>
    <property type="match status" value="1"/>
</dbReference>
<evidence type="ECO:0000259" key="11">
    <source>
        <dbReference type="PROSITE" id="PS50119"/>
    </source>
</evidence>
<dbReference type="SMART" id="SM00249">
    <property type="entry name" value="PHD"/>
    <property type="match status" value="1"/>
</dbReference>
<dbReference type="EMBL" id="CAQQ02096655">
    <property type="status" value="NOT_ANNOTATED_CDS"/>
    <property type="molecule type" value="Genomic_DNA"/>
</dbReference>
<dbReference type="Pfam" id="PF00439">
    <property type="entry name" value="Bromodomain"/>
    <property type="match status" value="1"/>
</dbReference>
<dbReference type="CDD" id="cd15541">
    <property type="entry name" value="PHD_TIF1_like"/>
    <property type="match status" value="1"/>
</dbReference>
<feature type="region of interest" description="Disordered" evidence="7">
    <location>
        <begin position="195"/>
        <end position="214"/>
    </location>
</feature>
<proteinExistence type="predicted"/>
<dbReference type="PANTHER" id="PTHR25462">
    <property type="entry name" value="BONUS, ISOFORM C-RELATED"/>
    <property type="match status" value="1"/>
</dbReference>
<feature type="domain" description="B box-type" evidence="11">
    <location>
        <begin position="154"/>
        <end position="196"/>
    </location>
</feature>
<organism evidence="12 13">
    <name type="scientific">Megaselia scalaris</name>
    <name type="common">Humpbacked fly</name>
    <name type="synonym">Phora scalaris</name>
    <dbReference type="NCBI Taxonomy" id="36166"/>
    <lineage>
        <taxon>Eukaryota</taxon>
        <taxon>Metazoa</taxon>
        <taxon>Ecdysozoa</taxon>
        <taxon>Arthropoda</taxon>
        <taxon>Hexapoda</taxon>
        <taxon>Insecta</taxon>
        <taxon>Pterygota</taxon>
        <taxon>Neoptera</taxon>
        <taxon>Endopterygota</taxon>
        <taxon>Diptera</taxon>
        <taxon>Brachycera</taxon>
        <taxon>Muscomorpha</taxon>
        <taxon>Platypezoidea</taxon>
        <taxon>Phoridae</taxon>
        <taxon>Megaseliini</taxon>
        <taxon>Megaselia</taxon>
    </lineage>
</organism>
<feature type="compositionally biased region" description="Basic residues" evidence="7">
    <location>
        <begin position="945"/>
        <end position="955"/>
    </location>
</feature>
<feature type="region of interest" description="Disordered" evidence="7">
    <location>
        <begin position="666"/>
        <end position="694"/>
    </location>
</feature>
<dbReference type="EMBL" id="CAQQ02096656">
    <property type="status" value="NOT_ANNOTATED_CDS"/>
    <property type="molecule type" value="Genomic_DNA"/>
</dbReference>
<dbReference type="EnsemblMetazoa" id="MESCA002234-RA">
    <property type="protein sequence ID" value="MESCA002234-PA"/>
    <property type="gene ID" value="MESCA002234"/>
</dbReference>
<keyword evidence="13" id="KW-1185">Reference proteome</keyword>
<keyword evidence="1" id="KW-0479">Metal-binding</keyword>
<feature type="domain" description="Bromo" evidence="8">
    <location>
        <begin position="855"/>
        <end position="908"/>
    </location>
</feature>
<dbReference type="EMBL" id="CAQQ02096654">
    <property type="status" value="NOT_ANNOTATED_CDS"/>
    <property type="molecule type" value="Genomic_DNA"/>
</dbReference>
<dbReference type="InterPro" id="IPR003649">
    <property type="entry name" value="Bbox_C"/>
</dbReference>
<dbReference type="InterPro" id="IPR013083">
    <property type="entry name" value="Znf_RING/FYVE/PHD"/>
</dbReference>
<name>T1GFT4_MEGSC</name>
<evidence type="ECO:0000259" key="8">
    <source>
        <dbReference type="PROSITE" id="PS50014"/>
    </source>
</evidence>
<dbReference type="PROSITE" id="PS50014">
    <property type="entry name" value="BROMODOMAIN_2"/>
    <property type="match status" value="1"/>
</dbReference>
<dbReference type="InterPro" id="IPR019786">
    <property type="entry name" value="Zinc_finger_PHD-type_CS"/>
</dbReference>
<dbReference type="SUPFAM" id="SSF47370">
    <property type="entry name" value="Bromodomain"/>
    <property type="match status" value="1"/>
</dbReference>
<dbReference type="InterPro" id="IPR047153">
    <property type="entry name" value="TRIM45/56/19-like"/>
</dbReference>
<dbReference type="InterPro" id="IPR019787">
    <property type="entry name" value="Znf_PHD-finger"/>
</dbReference>
<dbReference type="InterPro" id="IPR000315">
    <property type="entry name" value="Znf_B-box"/>
</dbReference>
<dbReference type="GO" id="GO:0008270">
    <property type="term" value="F:zinc ion binding"/>
    <property type="evidence" value="ECO:0007669"/>
    <property type="project" value="UniProtKB-KW"/>
</dbReference>
<dbReference type="FunFam" id="3.30.40.10:FF:000697">
    <property type="entry name" value="Bonus, isoform C"/>
    <property type="match status" value="1"/>
</dbReference>
<feature type="domain" description="PHD-type" evidence="9">
    <location>
        <begin position="756"/>
        <end position="805"/>
    </location>
</feature>
<evidence type="ECO:0000313" key="12">
    <source>
        <dbReference type="EnsemblMetazoa" id="MESCA002234-PA"/>
    </source>
</evidence>
<evidence type="ECO:0000256" key="3">
    <source>
        <dbReference type="ARBA" id="ARBA00022833"/>
    </source>
</evidence>
<evidence type="ECO:0008006" key="14">
    <source>
        <dbReference type="Google" id="ProtNLM"/>
    </source>
</evidence>
<feature type="compositionally biased region" description="Low complexity" evidence="7">
    <location>
        <begin position="666"/>
        <end position="689"/>
    </location>
</feature>
<feature type="domain" description="RING-type" evidence="10">
    <location>
        <begin position="64"/>
        <end position="112"/>
    </location>
</feature>
<dbReference type="AlphaFoldDB" id="T1GFT4"/>
<dbReference type="HOGENOM" id="CLU_005817_0_1_1"/>
<evidence type="ECO:0000256" key="7">
    <source>
        <dbReference type="SAM" id="MobiDB-lite"/>
    </source>
</evidence>